<feature type="transmembrane region" description="Helical" evidence="1">
    <location>
        <begin position="6"/>
        <end position="27"/>
    </location>
</feature>
<keyword evidence="1" id="KW-0812">Transmembrane</keyword>
<evidence type="ECO:0000313" key="2">
    <source>
        <dbReference type="EMBL" id="MFC4161467.1"/>
    </source>
</evidence>
<dbReference type="InterPro" id="IPR003425">
    <property type="entry name" value="CCB3/YggT"/>
</dbReference>
<keyword evidence="3" id="KW-1185">Reference proteome</keyword>
<feature type="transmembrane region" description="Helical" evidence="1">
    <location>
        <begin position="118"/>
        <end position="135"/>
    </location>
</feature>
<keyword evidence="1" id="KW-1133">Transmembrane helix</keyword>
<reference evidence="3" key="1">
    <citation type="journal article" date="2019" name="Int. J. Syst. Evol. Microbiol.">
        <title>The Global Catalogue of Microorganisms (GCM) 10K type strain sequencing project: providing services to taxonomists for standard genome sequencing and annotation.</title>
        <authorList>
            <consortium name="The Broad Institute Genomics Platform"/>
            <consortium name="The Broad Institute Genome Sequencing Center for Infectious Disease"/>
            <person name="Wu L."/>
            <person name="Ma J."/>
        </authorList>
    </citation>
    <scope>NUCLEOTIDE SEQUENCE [LARGE SCALE GENOMIC DNA]</scope>
    <source>
        <strain evidence="3">LMG 29894</strain>
    </source>
</reference>
<dbReference type="EMBL" id="JBHSBU010000001">
    <property type="protein sequence ID" value="MFC4161467.1"/>
    <property type="molecule type" value="Genomic_DNA"/>
</dbReference>
<organism evidence="2 3">
    <name type="scientific">Chitinimonas lacunae</name>
    <dbReference type="NCBI Taxonomy" id="1963018"/>
    <lineage>
        <taxon>Bacteria</taxon>
        <taxon>Pseudomonadati</taxon>
        <taxon>Pseudomonadota</taxon>
        <taxon>Betaproteobacteria</taxon>
        <taxon>Neisseriales</taxon>
        <taxon>Chitinibacteraceae</taxon>
        <taxon>Chitinimonas</taxon>
    </lineage>
</organism>
<evidence type="ECO:0000313" key="3">
    <source>
        <dbReference type="Proteomes" id="UP001595791"/>
    </source>
</evidence>
<feature type="transmembrane region" description="Helical" evidence="1">
    <location>
        <begin position="68"/>
        <end position="87"/>
    </location>
</feature>
<dbReference type="Pfam" id="PF02325">
    <property type="entry name" value="CCB3_YggT"/>
    <property type="match status" value="2"/>
</dbReference>
<gene>
    <name evidence="2" type="ORF">ACFOW7_19195</name>
</gene>
<proteinExistence type="predicted"/>
<dbReference type="Proteomes" id="UP001595791">
    <property type="component" value="Unassembled WGS sequence"/>
</dbReference>
<evidence type="ECO:0000256" key="1">
    <source>
        <dbReference type="SAM" id="Phobius"/>
    </source>
</evidence>
<name>A0ABV8MWW4_9NEIS</name>
<sequence>MFAEALSFLIQSIAAFFILNLLLRFFLQVVRAPFSHPLAQFVVKLTNFMVLPTRRVLPSIKGYDTASLLLAWLLAVLMHLLVLMLWSFNPVHLANPGFLLGLAALGVLELLRWGLTMLFAVLLVQAVLSWVSPFNPLMPLLDALTRRVVAPLQRVLPRLGGIDLSFLVLMLLVDMTQRFFLSPLINEVKLNTMLVMGA</sequence>
<keyword evidence="1" id="KW-0472">Membrane</keyword>
<comment type="caution">
    <text evidence="2">The sequence shown here is derived from an EMBL/GenBank/DDBJ whole genome shotgun (WGS) entry which is preliminary data.</text>
</comment>
<dbReference type="RefSeq" id="WP_378167439.1">
    <property type="nucleotide sequence ID" value="NZ_JBHSBU010000001.1"/>
</dbReference>
<accession>A0ABV8MWW4</accession>
<protein>
    <submittedName>
        <fullName evidence="2">YggT family protein</fullName>
    </submittedName>
</protein>